<proteinExistence type="predicted"/>
<dbReference type="EMBL" id="AMZH03001052">
    <property type="protein sequence ID" value="RRT80837.1"/>
    <property type="molecule type" value="Genomic_DNA"/>
</dbReference>
<comment type="caution">
    <text evidence="3">The sequence shown here is derived from an EMBL/GenBank/DDBJ whole genome shotgun (WGS) entry which is preliminary data.</text>
</comment>
<accession>A0A427AXI1</accession>
<feature type="transmembrane region" description="Helical" evidence="2">
    <location>
        <begin position="6"/>
        <end position="23"/>
    </location>
</feature>
<keyword evidence="2" id="KW-0812">Transmembrane</keyword>
<protein>
    <submittedName>
        <fullName evidence="3">Uncharacterized protein</fullName>
    </submittedName>
</protein>
<evidence type="ECO:0000256" key="1">
    <source>
        <dbReference type="SAM" id="MobiDB-lite"/>
    </source>
</evidence>
<evidence type="ECO:0000313" key="3">
    <source>
        <dbReference type="EMBL" id="RRT80837.1"/>
    </source>
</evidence>
<keyword evidence="2" id="KW-1133">Transmembrane helix</keyword>
<keyword evidence="2" id="KW-0472">Membrane</keyword>
<dbReference type="Proteomes" id="UP000287651">
    <property type="component" value="Unassembled WGS sequence"/>
</dbReference>
<dbReference type="AlphaFoldDB" id="A0A427AXI1"/>
<sequence length="92" mass="10685">MDESHVWIVIVFFDVVVFDRFGWRRKSSRARGFSFKNPPRCPLTGRRGGPPSCRRSGDRGPPEYQPRRFVRENPADGMYVANRIEGARSWSL</sequence>
<feature type="compositionally biased region" description="Basic and acidic residues" evidence="1">
    <location>
        <begin position="55"/>
        <end position="68"/>
    </location>
</feature>
<evidence type="ECO:0000313" key="4">
    <source>
        <dbReference type="Proteomes" id="UP000287651"/>
    </source>
</evidence>
<feature type="region of interest" description="Disordered" evidence="1">
    <location>
        <begin position="31"/>
        <end position="68"/>
    </location>
</feature>
<gene>
    <name evidence="3" type="ORF">B296_00006228</name>
</gene>
<reference evidence="3 4" key="1">
    <citation type="journal article" date="2014" name="Agronomy (Basel)">
        <title>A Draft Genome Sequence for Ensete ventricosum, the Drought-Tolerant Tree Against Hunger.</title>
        <authorList>
            <person name="Harrison J."/>
            <person name="Moore K.A."/>
            <person name="Paszkiewicz K."/>
            <person name="Jones T."/>
            <person name="Grant M."/>
            <person name="Ambacheew D."/>
            <person name="Muzemil S."/>
            <person name="Studholme D.J."/>
        </authorList>
    </citation>
    <scope>NUCLEOTIDE SEQUENCE [LARGE SCALE GENOMIC DNA]</scope>
</reference>
<name>A0A427AXI1_ENSVE</name>
<evidence type="ECO:0000256" key="2">
    <source>
        <dbReference type="SAM" id="Phobius"/>
    </source>
</evidence>
<organism evidence="3 4">
    <name type="scientific">Ensete ventricosum</name>
    <name type="common">Abyssinian banana</name>
    <name type="synonym">Musa ensete</name>
    <dbReference type="NCBI Taxonomy" id="4639"/>
    <lineage>
        <taxon>Eukaryota</taxon>
        <taxon>Viridiplantae</taxon>
        <taxon>Streptophyta</taxon>
        <taxon>Embryophyta</taxon>
        <taxon>Tracheophyta</taxon>
        <taxon>Spermatophyta</taxon>
        <taxon>Magnoliopsida</taxon>
        <taxon>Liliopsida</taxon>
        <taxon>Zingiberales</taxon>
        <taxon>Musaceae</taxon>
        <taxon>Ensete</taxon>
    </lineage>
</organism>